<dbReference type="AlphaFoldDB" id="A0AAV3UEC4"/>
<dbReference type="EMBL" id="BAABKX010000001">
    <property type="protein sequence ID" value="GAA5046239.1"/>
    <property type="molecule type" value="Genomic_DNA"/>
</dbReference>
<evidence type="ECO:0000313" key="4">
    <source>
        <dbReference type="Proteomes" id="UP001501729"/>
    </source>
</evidence>
<proteinExistence type="predicted"/>
<protein>
    <submittedName>
        <fullName evidence="3">Uncharacterized protein</fullName>
    </submittedName>
</protein>
<keyword evidence="2" id="KW-0472">Membrane</keyword>
<reference evidence="3 4" key="1">
    <citation type="journal article" date="2019" name="Int. J. Syst. Evol. Microbiol.">
        <title>The Global Catalogue of Microorganisms (GCM) 10K type strain sequencing project: providing services to taxonomists for standard genome sequencing and annotation.</title>
        <authorList>
            <consortium name="The Broad Institute Genomics Platform"/>
            <consortium name="The Broad Institute Genome Sequencing Center for Infectious Disease"/>
            <person name="Wu L."/>
            <person name="Ma J."/>
        </authorList>
    </citation>
    <scope>NUCLEOTIDE SEQUENCE [LARGE SCALE GENOMIC DNA]</scope>
    <source>
        <strain evidence="3 4">JCM 17504</strain>
    </source>
</reference>
<gene>
    <name evidence="3" type="ORF">GCM10025751_15250</name>
</gene>
<keyword evidence="2" id="KW-1133">Transmembrane helix</keyword>
<dbReference type="RefSeq" id="WP_390184388.1">
    <property type="nucleotide sequence ID" value="NZ_JBHMAI010000001.1"/>
</dbReference>
<comment type="caution">
    <text evidence="3">The sequence shown here is derived from an EMBL/GenBank/DDBJ whole genome shotgun (WGS) entry which is preliminary data.</text>
</comment>
<feature type="transmembrane region" description="Helical" evidence="2">
    <location>
        <begin position="21"/>
        <end position="41"/>
    </location>
</feature>
<sequence length="83" mass="8973">MWHDNDAEREAMNESLRNKRILAIVLVLLMLLGGAGAILSVTDAKENARTYPGTEMKEVPSGNGDITKWEGDANGDVKQSGDS</sequence>
<organism evidence="3 4">
    <name type="scientific">Haladaptatus pallidirubidus</name>
    <dbReference type="NCBI Taxonomy" id="1008152"/>
    <lineage>
        <taxon>Archaea</taxon>
        <taxon>Methanobacteriati</taxon>
        <taxon>Methanobacteriota</taxon>
        <taxon>Stenosarchaea group</taxon>
        <taxon>Halobacteria</taxon>
        <taxon>Halobacteriales</taxon>
        <taxon>Haladaptataceae</taxon>
        <taxon>Haladaptatus</taxon>
    </lineage>
</organism>
<accession>A0AAV3UEC4</accession>
<evidence type="ECO:0000256" key="1">
    <source>
        <dbReference type="SAM" id="MobiDB-lite"/>
    </source>
</evidence>
<evidence type="ECO:0000313" key="3">
    <source>
        <dbReference type="EMBL" id="GAA5046239.1"/>
    </source>
</evidence>
<keyword evidence="4" id="KW-1185">Reference proteome</keyword>
<dbReference type="Proteomes" id="UP001501729">
    <property type="component" value="Unassembled WGS sequence"/>
</dbReference>
<name>A0AAV3UEC4_9EURY</name>
<evidence type="ECO:0000256" key="2">
    <source>
        <dbReference type="SAM" id="Phobius"/>
    </source>
</evidence>
<keyword evidence="2" id="KW-0812">Transmembrane</keyword>
<feature type="region of interest" description="Disordered" evidence="1">
    <location>
        <begin position="51"/>
        <end position="83"/>
    </location>
</feature>